<evidence type="ECO:0000256" key="1">
    <source>
        <dbReference type="ARBA" id="ARBA00004138"/>
    </source>
</evidence>
<dbReference type="GO" id="GO:0005737">
    <property type="term" value="C:cytoplasm"/>
    <property type="evidence" value="ECO:0007669"/>
    <property type="project" value="UniProtKB-SubCell"/>
</dbReference>
<protein>
    <submittedName>
        <fullName evidence="7">Choice-of-anchor D domain-containing protein</fullName>
    </submittedName>
</protein>
<dbReference type="InterPro" id="IPR036709">
    <property type="entry name" value="Autotransporte_beta_dom_sf"/>
</dbReference>
<dbReference type="Proteomes" id="UP000433101">
    <property type="component" value="Unassembled WGS sequence"/>
</dbReference>
<evidence type="ECO:0000256" key="4">
    <source>
        <dbReference type="ARBA" id="ARBA00023069"/>
    </source>
</evidence>
<dbReference type="NCBIfam" id="TIGR01414">
    <property type="entry name" value="autotrans_barl"/>
    <property type="match status" value="1"/>
</dbReference>
<organism evidence="7 8">
    <name type="scientific">Stappia sediminis</name>
    <dbReference type="NCBI Taxonomy" id="2692190"/>
    <lineage>
        <taxon>Bacteria</taxon>
        <taxon>Pseudomonadati</taxon>
        <taxon>Pseudomonadota</taxon>
        <taxon>Alphaproteobacteria</taxon>
        <taxon>Hyphomicrobiales</taxon>
        <taxon>Stappiaceae</taxon>
        <taxon>Stappia</taxon>
    </lineage>
</organism>
<dbReference type="RefSeq" id="WP_260513836.1">
    <property type="nucleotide sequence ID" value="NZ_WUMV01000007.1"/>
</dbReference>
<keyword evidence="5" id="KW-0966">Cell projection</keyword>
<dbReference type="Pfam" id="PF19078">
    <property type="entry name" value="Big_12"/>
    <property type="match status" value="2"/>
</dbReference>
<dbReference type="Gene3D" id="2.40.128.130">
    <property type="entry name" value="Autotransporter beta-domain"/>
    <property type="match status" value="1"/>
</dbReference>
<gene>
    <name evidence="7" type="ORF">GR183_15680</name>
</gene>
<dbReference type="InterPro" id="IPR005546">
    <property type="entry name" value="Autotransporte_beta"/>
</dbReference>
<dbReference type="PANTHER" id="PTHR34677">
    <property type="match status" value="1"/>
</dbReference>
<reference evidence="7 8" key="1">
    <citation type="submission" date="2019-12" db="EMBL/GenBank/DDBJ databases">
        <authorList>
            <person name="Li M."/>
        </authorList>
    </citation>
    <scope>NUCLEOTIDE SEQUENCE [LARGE SCALE GENOMIC DNA]</scope>
    <source>
        <strain evidence="7 8">GBMRC 2046</strain>
    </source>
</reference>
<evidence type="ECO:0000256" key="3">
    <source>
        <dbReference type="ARBA" id="ARBA00022490"/>
    </source>
</evidence>
<keyword evidence="3" id="KW-0963">Cytoplasm</keyword>
<keyword evidence="8" id="KW-1185">Reference proteome</keyword>
<accession>A0A7X3LWI1</accession>
<dbReference type="InterPro" id="IPR013783">
    <property type="entry name" value="Ig-like_fold"/>
</dbReference>
<dbReference type="Pfam" id="PF22544">
    <property type="entry name" value="HYDIN_VesB_CFA65-like_Ig"/>
    <property type="match status" value="2"/>
</dbReference>
<evidence type="ECO:0000313" key="7">
    <source>
        <dbReference type="EMBL" id="MXN66355.1"/>
    </source>
</evidence>
<evidence type="ECO:0000256" key="5">
    <source>
        <dbReference type="ARBA" id="ARBA00023273"/>
    </source>
</evidence>
<dbReference type="InterPro" id="IPR006315">
    <property type="entry name" value="OM_autotransptr_brl_dom"/>
</dbReference>
<dbReference type="AlphaFoldDB" id="A0A7X3LWI1"/>
<dbReference type="InterPro" id="IPR044048">
    <property type="entry name" value="Big_12"/>
</dbReference>
<comment type="caution">
    <text evidence="7">The sequence shown here is derived from an EMBL/GenBank/DDBJ whole genome shotgun (WGS) entry which is preliminary data.</text>
</comment>
<dbReference type="InterPro" id="IPR053879">
    <property type="entry name" value="HYDIN_VesB_CFA65-like_Ig"/>
</dbReference>
<dbReference type="SMART" id="SM00869">
    <property type="entry name" value="Autotransporter"/>
    <property type="match status" value="1"/>
</dbReference>
<name>A0A7X3LWI1_9HYPH</name>
<dbReference type="PROSITE" id="PS51208">
    <property type="entry name" value="AUTOTRANSPORTER"/>
    <property type="match status" value="1"/>
</dbReference>
<feature type="domain" description="Autotransporter" evidence="6">
    <location>
        <begin position="827"/>
        <end position="1083"/>
    </location>
</feature>
<sequence>MFAKFWRGIAGRRGLGAIVLAVLLSPALLPASAYALPITVTGNGFGIVTGASPLLFNGTNYGIVIVGDTAGQFFDITNTGSSDLTINDISISLGNGTNPGEFTVEAFTGPIAQNATRSFRVLFSPQVDGIRTAQVMISASRPGSSTTFILPVMGTGEIAGGPEISVSGNGQHILSAGLSANASDGTFFGTVDVATGQVSRTFTIRNPGTADLVFGPNAVSAVDSNGVSPDFTITTQPAQTVIPGESTSLTVAFDPSNDGLKEAQIRINSNAGSFAFQIAGAGVVSGPVLRLTGSGLVINNNDAVPDTADGTDFGQAIFDDSGNGEQVTRTFTVHNDGTAAFTVLQVRITMIGGVTGEFTVSPATSFTVPANQSRDFDIVFSPQREGFRFAQIFVSSDAAGSVLFDIKGEGIAAPITVTGNGQTISLGDTTPDVNDGTDFGLVNIANGTASRTFTISNPGTGVLNLGPNAASLVGFYAADFRITAQPAETVTPGGSTTVTVEFDPDFPQVPGAVPDRRAQLRIANNVTNFFSFDIEGHAGDLDAPTVAISGIPTIANGPFTAIFTFSEGVLGFDIGDIAVGNGAASNFAAVNAAVYTALITPAAAGVVTIDVAAGVAQDFSNNDNVAAAQASATYDDSAPSVFILGAPASIANLNPFPITIRFSEPVTGFTAGDISVGNGSASGLTGSGDTYQANISPSGRGDLTLDIAAGVVRDADLNGNVAAAQVVVGLDLVGETRARIAEFLLNRGNHILQNQPNLIGFVNGTHGGGGGPWGSLKSSFNEERVSLAFATSLSKLLGGNGGSTSVATGDVGSDKPDARPGSRFDGVSPRKFDVWTELYGSASSSGDADSSFWVGYLGAHYFLSPDLLIGGLVQADWAEEDNDTAGSDASGFGWLAGPYVAGRVPGENLYYEARAAWGRSYNDIDPFGAYSDDFQTSRWLVRAKVAGVFEVERWSIIPEASFAWFQETQEAYTDSLGNRIEDQTVSLGEVKFGPKVGYDFALDNGGTVSPTAGLSGVWNFGIRENAASSGFPLSDHDLRARLDAGLDVRLPNGWMLASEGYIDGLGANDYEAYGGKVRMTIPIQ</sequence>
<evidence type="ECO:0000313" key="8">
    <source>
        <dbReference type="Proteomes" id="UP000433101"/>
    </source>
</evidence>
<dbReference type="PANTHER" id="PTHR34677:SF3">
    <property type="entry name" value="BACTERIAL IG-LIKE DOMAIN-CONTAINING PROTEIN"/>
    <property type="match status" value="1"/>
</dbReference>
<dbReference type="SUPFAM" id="SSF103515">
    <property type="entry name" value="Autotransporter"/>
    <property type="match status" value="1"/>
</dbReference>
<evidence type="ECO:0000256" key="2">
    <source>
        <dbReference type="ARBA" id="ARBA00004496"/>
    </source>
</evidence>
<dbReference type="GO" id="GO:0019867">
    <property type="term" value="C:outer membrane"/>
    <property type="evidence" value="ECO:0007669"/>
    <property type="project" value="InterPro"/>
</dbReference>
<comment type="subcellular location">
    <subcellularLocation>
        <location evidence="1">Cell projection</location>
        <location evidence="1">Cilium</location>
    </subcellularLocation>
    <subcellularLocation>
        <location evidence="2">Cytoplasm</location>
    </subcellularLocation>
</comment>
<dbReference type="EMBL" id="WUMV01000007">
    <property type="protein sequence ID" value="MXN66355.1"/>
    <property type="molecule type" value="Genomic_DNA"/>
</dbReference>
<keyword evidence="4" id="KW-0969">Cilium</keyword>
<proteinExistence type="predicted"/>
<dbReference type="NCBIfam" id="NF012200">
    <property type="entry name" value="choice_anch_D"/>
    <property type="match status" value="4"/>
</dbReference>
<dbReference type="Gene3D" id="2.60.40.10">
    <property type="entry name" value="Immunoglobulins"/>
    <property type="match status" value="4"/>
</dbReference>
<evidence type="ECO:0000259" key="6">
    <source>
        <dbReference type="PROSITE" id="PS51208"/>
    </source>
</evidence>